<accession>A0A7M4DL31</accession>
<dbReference type="RefSeq" id="WP_231955384.1">
    <property type="nucleotide sequence ID" value="NZ_CACRYJ010000042.1"/>
</dbReference>
<keyword evidence="9" id="KW-1185">Reference proteome</keyword>
<reference evidence="8 9" key="1">
    <citation type="submission" date="2019-11" db="EMBL/GenBank/DDBJ databases">
        <authorList>
            <person name="Criscuolo A."/>
        </authorList>
    </citation>
    <scope>NUCLEOTIDE SEQUENCE [LARGE SCALE GENOMIC DNA]</scope>
    <source>
        <strain evidence="8">CIP111667</strain>
    </source>
</reference>
<keyword evidence="2 6" id="KW-0812">Transmembrane</keyword>
<dbReference type="PANTHER" id="PTHR38480:SF1">
    <property type="entry name" value="SLR0254 PROTEIN"/>
    <property type="match status" value="1"/>
</dbReference>
<feature type="compositionally biased region" description="Pro residues" evidence="5">
    <location>
        <begin position="43"/>
        <end position="63"/>
    </location>
</feature>
<name>A0A7M4DL31_9MICO</name>
<feature type="transmembrane region" description="Helical" evidence="6">
    <location>
        <begin position="180"/>
        <end position="205"/>
    </location>
</feature>
<dbReference type="InterPro" id="IPR010432">
    <property type="entry name" value="RDD"/>
</dbReference>
<keyword evidence="4 6" id="KW-0472">Membrane</keyword>
<evidence type="ECO:0000256" key="1">
    <source>
        <dbReference type="ARBA" id="ARBA00004141"/>
    </source>
</evidence>
<dbReference type="Pfam" id="PF06271">
    <property type="entry name" value="RDD"/>
    <property type="match status" value="1"/>
</dbReference>
<evidence type="ECO:0000256" key="4">
    <source>
        <dbReference type="ARBA" id="ARBA00023136"/>
    </source>
</evidence>
<comment type="subcellular location">
    <subcellularLocation>
        <location evidence="1">Membrane</location>
        <topology evidence="1">Multi-pass membrane protein</topology>
    </subcellularLocation>
</comment>
<gene>
    <name evidence="8" type="ORF">HALOF300_02846</name>
</gene>
<organism evidence="8 9">
    <name type="scientific">Occultella aeris</name>
    <dbReference type="NCBI Taxonomy" id="2761496"/>
    <lineage>
        <taxon>Bacteria</taxon>
        <taxon>Bacillati</taxon>
        <taxon>Actinomycetota</taxon>
        <taxon>Actinomycetes</taxon>
        <taxon>Micrococcales</taxon>
        <taxon>Ruaniaceae</taxon>
        <taxon>Occultella</taxon>
    </lineage>
</organism>
<dbReference type="EMBL" id="CACRYJ010000042">
    <property type="protein sequence ID" value="VZO37922.1"/>
    <property type="molecule type" value="Genomic_DNA"/>
</dbReference>
<sequence length="344" mass="36460">MSSVAPSPYAPPQHGAPGQPGAGVPGAPVDPYAAPQQRGNHPPRQPLPPRRGPAPNPSAPVPQPSTSNPATPSGNPADLIVTGEAVALELRPAGLMSRIGSGVVDLAVYGIIGVAIILLCLRFIVNDSQAGVLIVSTMAVMMVIVPTAVETITRGLSAGKVAMGLRVVRDDGGPVRFRQAFVRALTAVGEIWFCLGSIAVLTAIFNNRSKRLGDFLAGTYAVRERGTELAVAPLLMPPDLGAWAERADLRRLPDNLALHARVFLSRTGTLAPYTRLQLGRALAAAIEPYVSPPPPWGTNPERFVAAVLVERRDREYAAGLEGQARRLDESEHIRRLPYGVTDYA</sequence>
<dbReference type="PANTHER" id="PTHR38480">
    <property type="entry name" value="SLR0254 PROTEIN"/>
    <property type="match status" value="1"/>
</dbReference>
<feature type="domain" description="RDD" evidence="7">
    <location>
        <begin position="93"/>
        <end position="218"/>
    </location>
</feature>
<feature type="transmembrane region" description="Helical" evidence="6">
    <location>
        <begin position="106"/>
        <end position="125"/>
    </location>
</feature>
<feature type="region of interest" description="Disordered" evidence="5">
    <location>
        <begin position="1"/>
        <end position="78"/>
    </location>
</feature>
<evidence type="ECO:0000313" key="9">
    <source>
        <dbReference type="Proteomes" id="UP000419743"/>
    </source>
</evidence>
<feature type="compositionally biased region" description="Low complexity" evidence="5">
    <location>
        <begin position="25"/>
        <end position="42"/>
    </location>
</feature>
<dbReference type="GO" id="GO:0016020">
    <property type="term" value="C:membrane"/>
    <property type="evidence" value="ECO:0007669"/>
    <property type="project" value="UniProtKB-SubCell"/>
</dbReference>
<proteinExistence type="predicted"/>
<evidence type="ECO:0000256" key="3">
    <source>
        <dbReference type="ARBA" id="ARBA00022989"/>
    </source>
</evidence>
<evidence type="ECO:0000259" key="7">
    <source>
        <dbReference type="Pfam" id="PF06271"/>
    </source>
</evidence>
<comment type="caution">
    <text evidence="8">The sequence shown here is derived from an EMBL/GenBank/DDBJ whole genome shotgun (WGS) entry which is preliminary data.</text>
</comment>
<evidence type="ECO:0000313" key="8">
    <source>
        <dbReference type="EMBL" id="VZO37922.1"/>
    </source>
</evidence>
<feature type="transmembrane region" description="Helical" evidence="6">
    <location>
        <begin position="132"/>
        <end position="149"/>
    </location>
</feature>
<protein>
    <submittedName>
        <fullName evidence="8">RDD family protein</fullName>
    </submittedName>
</protein>
<evidence type="ECO:0000256" key="5">
    <source>
        <dbReference type="SAM" id="MobiDB-lite"/>
    </source>
</evidence>
<evidence type="ECO:0000256" key="6">
    <source>
        <dbReference type="SAM" id="Phobius"/>
    </source>
</evidence>
<keyword evidence="3 6" id="KW-1133">Transmembrane helix</keyword>
<evidence type="ECO:0000256" key="2">
    <source>
        <dbReference type="ARBA" id="ARBA00022692"/>
    </source>
</evidence>
<dbReference type="AlphaFoldDB" id="A0A7M4DL31"/>
<dbReference type="Proteomes" id="UP000419743">
    <property type="component" value="Unassembled WGS sequence"/>
</dbReference>